<comment type="caution">
    <text evidence="3">The sequence shown here is derived from an EMBL/GenBank/DDBJ whole genome shotgun (WGS) entry which is preliminary data.</text>
</comment>
<sequence>MTRPIFLLFLLVIFYLQHLQAVVAPAPLAELTTNLEKISETHPPIPNAQDKNGVSLEFTLPLDVAKDTLSMHKELEDSSPGQAITMGTMNNPTENAHEVSNGIPEEIQDIEHDKDPNVKNSAHGPVKHEVSLRNDLPEDTDTKATEADSKSEASSSDLDAEPDGKGHCSPVHPPELLPSVHSSEEDISPSDKTKPSGILSTQPEISEKHRDVDLNSLQSPEISLGRSIVHQPSPVGLLSSSCRNYNHRSGAFSDFSTAADLNGPLAHSFEDPYNWLYSHSPSDGYYTDDYLNTMSSHHTSVLPYSGAYISGQPFGHPYDYVTIPTVPQVITITMDTIGPGSIQGHMAIGQVQALGIQASL</sequence>
<feature type="compositionally biased region" description="Basic and acidic residues" evidence="1">
    <location>
        <begin position="126"/>
        <end position="151"/>
    </location>
</feature>
<dbReference type="EMBL" id="MU167474">
    <property type="protein sequence ID" value="KAG0140117.1"/>
    <property type="molecule type" value="Genomic_DNA"/>
</dbReference>
<accession>A0A9P6N9B9</accession>
<organism evidence="3 4">
    <name type="scientific">Cronartium quercuum f. sp. fusiforme G11</name>
    <dbReference type="NCBI Taxonomy" id="708437"/>
    <lineage>
        <taxon>Eukaryota</taxon>
        <taxon>Fungi</taxon>
        <taxon>Dikarya</taxon>
        <taxon>Basidiomycota</taxon>
        <taxon>Pucciniomycotina</taxon>
        <taxon>Pucciniomycetes</taxon>
        <taxon>Pucciniales</taxon>
        <taxon>Coleosporiaceae</taxon>
        <taxon>Cronartium</taxon>
    </lineage>
</organism>
<reference evidence="3" key="1">
    <citation type="submission" date="2013-11" db="EMBL/GenBank/DDBJ databases">
        <title>Genome sequence of the fusiform rust pathogen reveals effectors for host alternation and coevolution with pine.</title>
        <authorList>
            <consortium name="DOE Joint Genome Institute"/>
            <person name="Smith K."/>
            <person name="Pendleton A."/>
            <person name="Kubisiak T."/>
            <person name="Anderson C."/>
            <person name="Salamov A."/>
            <person name="Aerts A."/>
            <person name="Riley R."/>
            <person name="Clum A."/>
            <person name="Lindquist E."/>
            <person name="Ence D."/>
            <person name="Campbell M."/>
            <person name="Kronenberg Z."/>
            <person name="Feau N."/>
            <person name="Dhillon B."/>
            <person name="Hamelin R."/>
            <person name="Burleigh J."/>
            <person name="Smith J."/>
            <person name="Yandell M."/>
            <person name="Nelson C."/>
            <person name="Grigoriev I."/>
            <person name="Davis J."/>
        </authorList>
    </citation>
    <scope>NUCLEOTIDE SEQUENCE</scope>
    <source>
        <strain evidence="3">G11</strain>
    </source>
</reference>
<keyword evidence="4" id="KW-1185">Reference proteome</keyword>
<evidence type="ECO:0000313" key="3">
    <source>
        <dbReference type="EMBL" id="KAG0140117.1"/>
    </source>
</evidence>
<feature type="signal peptide" evidence="2">
    <location>
        <begin position="1"/>
        <end position="21"/>
    </location>
</feature>
<feature type="chain" id="PRO_5040295055" evidence="2">
    <location>
        <begin position="22"/>
        <end position="360"/>
    </location>
</feature>
<evidence type="ECO:0000256" key="2">
    <source>
        <dbReference type="SAM" id="SignalP"/>
    </source>
</evidence>
<protein>
    <submittedName>
        <fullName evidence="3">Uncharacterized protein</fullName>
    </submittedName>
</protein>
<name>A0A9P6N9B9_9BASI</name>
<evidence type="ECO:0000256" key="1">
    <source>
        <dbReference type="SAM" id="MobiDB-lite"/>
    </source>
</evidence>
<dbReference type="Proteomes" id="UP000886653">
    <property type="component" value="Unassembled WGS sequence"/>
</dbReference>
<feature type="region of interest" description="Disordered" evidence="1">
    <location>
        <begin position="114"/>
        <end position="211"/>
    </location>
</feature>
<keyword evidence="2" id="KW-0732">Signal</keyword>
<dbReference type="AlphaFoldDB" id="A0A9P6N9B9"/>
<gene>
    <name evidence="3" type="ORF">CROQUDRAFT_100577</name>
</gene>
<evidence type="ECO:0000313" key="4">
    <source>
        <dbReference type="Proteomes" id="UP000886653"/>
    </source>
</evidence>
<proteinExistence type="predicted"/>